<proteinExistence type="predicted"/>
<dbReference type="AlphaFoldDB" id="A0A1Y2AHY7"/>
<sequence>MTKIKEHYDKSKSNDVDHYIRKLNSLKSKNIDDSLEVISEITDIFEILDKKNYRLGTLEKAKYFYFAIPTEIRLRLPIKHDMDIDDIVSNAKEQINVLQYFIRKTTGKETKSNKIDDYLDIDYIEKP</sequence>
<accession>A0A1Y2AHY7</accession>
<organism evidence="1 2">
    <name type="scientific">Neocallimastix californiae</name>
    <dbReference type="NCBI Taxonomy" id="1754190"/>
    <lineage>
        <taxon>Eukaryota</taxon>
        <taxon>Fungi</taxon>
        <taxon>Fungi incertae sedis</taxon>
        <taxon>Chytridiomycota</taxon>
        <taxon>Chytridiomycota incertae sedis</taxon>
        <taxon>Neocallimastigomycetes</taxon>
        <taxon>Neocallimastigales</taxon>
        <taxon>Neocallimastigaceae</taxon>
        <taxon>Neocallimastix</taxon>
    </lineage>
</organism>
<name>A0A1Y2AHY7_9FUNG</name>
<evidence type="ECO:0000313" key="1">
    <source>
        <dbReference type="EMBL" id="ORY22082.1"/>
    </source>
</evidence>
<keyword evidence="2" id="KW-1185">Reference proteome</keyword>
<dbReference type="EMBL" id="MCOG01000253">
    <property type="protein sequence ID" value="ORY22082.1"/>
    <property type="molecule type" value="Genomic_DNA"/>
</dbReference>
<protein>
    <submittedName>
        <fullName evidence="1">Uncharacterized protein</fullName>
    </submittedName>
</protein>
<dbReference type="OrthoDB" id="10522183at2759"/>
<dbReference type="Proteomes" id="UP000193920">
    <property type="component" value="Unassembled WGS sequence"/>
</dbReference>
<comment type="caution">
    <text evidence="1">The sequence shown here is derived from an EMBL/GenBank/DDBJ whole genome shotgun (WGS) entry which is preliminary data.</text>
</comment>
<gene>
    <name evidence="1" type="ORF">LY90DRAFT_515710</name>
</gene>
<evidence type="ECO:0000313" key="2">
    <source>
        <dbReference type="Proteomes" id="UP000193920"/>
    </source>
</evidence>
<reference evidence="1 2" key="1">
    <citation type="submission" date="2016-08" db="EMBL/GenBank/DDBJ databases">
        <title>A Parts List for Fungal Cellulosomes Revealed by Comparative Genomics.</title>
        <authorList>
            <consortium name="DOE Joint Genome Institute"/>
            <person name="Haitjema C.H."/>
            <person name="Gilmore S.P."/>
            <person name="Henske J.K."/>
            <person name="Solomon K.V."/>
            <person name="De Groot R."/>
            <person name="Kuo A."/>
            <person name="Mondo S.J."/>
            <person name="Salamov A.A."/>
            <person name="Labutti K."/>
            <person name="Zhao Z."/>
            <person name="Chiniquy J."/>
            <person name="Barry K."/>
            <person name="Brewer H.M."/>
            <person name="Purvine S.O."/>
            <person name="Wright A.T."/>
            <person name="Boxma B."/>
            <person name="Van Alen T."/>
            <person name="Hackstein J.H."/>
            <person name="Baker S.E."/>
            <person name="Grigoriev I.V."/>
            <person name="O'Malley M.A."/>
        </authorList>
    </citation>
    <scope>NUCLEOTIDE SEQUENCE [LARGE SCALE GENOMIC DNA]</scope>
    <source>
        <strain evidence="1 2">G1</strain>
    </source>
</reference>